<evidence type="ECO:0000313" key="10">
    <source>
        <dbReference type="Proteomes" id="UP000243884"/>
    </source>
</evidence>
<keyword evidence="9" id="KW-0645">Protease</keyword>
<keyword evidence="3 7" id="KW-0812">Transmembrane</keyword>
<evidence type="ECO:0000259" key="8">
    <source>
        <dbReference type="Pfam" id="PF01694"/>
    </source>
</evidence>
<dbReference type="EMBL" id="FWXK01000001">
    <property type="protein sequence ID" value="SMC30250.1"/>
    <property type="molecule type" value="Genomic_DNA"/>
</dbReference>
<evidence type="ECO:0000256" key="6">
    <source>
        <dbReference type="ARBA" id="ARBA00023136"/>
    </source>
</evidence>
<dbReference type="STRING" id="371602.SAMN04487984_0110"/>
<organism evidence="9 10">
    <name type="scientific">Aerococcus suis</name>
    <dbReference type="NCBI Taxonomy" id="371602"/>
    <lineage>
        <taxon>Bacteria</taxon>
        <taxon>Bacillati</taxon>
        <taxon>Bacillota</taxon>
        <taxon>Bacilli</taxon>
        <taxon>Lactobacillales</taxon>
        <taxon>Aerococcaceae</taxon>
        <taxon>Aerococcus</taxon>
    </lineage>
</organism>
<evidence type="ECO:0000313" key="9">
    <source>
        <dbReference type="EMBL" id="SMC30250.1"/>
    </source>
</evidence>
<keyword evidence="6 7" id="KW-0472">Membrane</keyword>
<keyword evidence="5 7" id="KW-1133">Transmembrane helix</keyword>
<evidence type="ECO:0000256" key="3">
    <source>
        <dbReference type="ARBA" id="ARBA00022692"/>
    </source>
</evidence>
<keyword evidence="10" id="KW-1185">Reference proteome</keyword>
<dbReference type="InterPro" id="IPR050925">
    <property type="entry name" value="Rhomboid_protease_S54"/>
</dbReference>
<dbReference type="InterPro" id="IPR022764">
    <property type="entry name" value="Peptidase_S54_rhomboid_dom"/>
</dbReference>
<feature type="transmembrane region" description="Helical" evidence="7">
    <location>
        <begin position="196"/>
        <end position="216"/>
    </location>
</feature>
<evidence type="ECO:0000256" key="5">
    <source>
        <dbReference type="ARBA" id="ARBA00022989"/>
    </source>
</evidence>
<proteinExistence type="inferred from homology"/>
<evidence type="ECO:0000256" key="4">
    <source>
        <dbReference type="ARBA" id="ARBA00022801"/>
    </source>
</evidence>
<dbReference type="Proteomes" id="UP000243884">
    <property type="component" value="Unassembled WGS sequence"/>
</dbReference>
<dbReference type="AlphaFoldDB" id="A0A1W1Y208"/>
<dbReference type="GO" id="GO:0016020">
    <property type="term" value="C:membrane"/>
    <property type="evidence" value="ECO:0007669"/>
    <property type="project" value="UniProtKB-SubCell"/>
</dbReference>
<name>A0A1W1Y208_9LACT</name>
<protein>
    <submittedName>
        <fullName evidence="9">Rhomboid protease GluP</fullName>
    </submittedName>
</protein>
<dbReference type="InterPro" id="IPR035952">
    <property type="entry name" value="Rhomboid-like_sf"/>
</dbReference>
<comment type="similarity">
    <text evidence="2">Belongs to the peptidase S54 family.</text>
</comment>
<accession>A0A1W1Y208</accession>
<feature type="transmembrane region" description="Helical" evidence="7">
    <location>
        <begin position="166"/>
        <end position="184"/>
    </location>
</feature>
<dbReference type="GO" id="GO:0006508">
    <property type="term" value="P:proteolysis"/>
    <property type="evidence" value="ECO:0007669"/>
    <property type="project" value="UniProtKB-KW"/>
</dbReference>
<sequence length="220" mass="24458">MNKKLIMTWLFLLIQIIVFLLMELQGGSQYTPVLIQYGAKFAPAIALGEWWRLITPIFLHIGFTHLLVNSVTLYFLGSMVEQTLGHFKFTWLYLAGGIMGNALSYQFSESISAGASTSLFGLFAVFIALAVLYPDNHYISALGRQYRTLIIVNIVMSLFSHSVDLWGHLGGILGGFIATFMIMSGQERGNSLINRVLALVVYIGIVGFILLNHGIYNTLL</sequence>
<feature type="transmembrane region" description="Helical" evidence="7">
    <location>
        <begin position="50"/>
        <end position="77"/>
    </location>
</feature>
<feature type="transmembrane region" description="Helical" evidence="7">
    <location>
        <begin position="113"/>
        <end position="133"/>
    </location>
</feature>
<gene>
    <name evidence="9" type="ORF">SAMN04487984_0110</name>
</gene>
<dbReference type="RefSeq" id="WP_084097723.1">
    <property type="nucleotide sequence ID" value="NZ_FWXK01000001.1"/>
</dbReference>
<feature type="domain" description="Peptidase S54 rhomboid" evidence="8">
    <location>
        <begin position="48"/>
        <end position="183"/>
    </location>
</feature>
<reference evidence="10" key="1">
    <citation type="submission" date="2017-04" db="EMBL/GenBank/DDBJ databases">
        <authorList>
            <person name="Varghese N."/>
            <person name="Submissions S."/>
        </authorList>
    </citation>
    <scope>NUCLEOTIDE SEQUENCE [LARGE SCALE GENOMIC DNA]</scope>
    <source>
        <strain evidence="10">DSM 21500</strain>
    </source>
</reference>
<comment type="subcellular location">
    <subcellularLocation>
        <location evidence="1">Membrane</location>
        <topology evidence="1">Multi-pass membrane protein</topology>
    </subcellularLocation>
</comment>
<dbReference type="Pfam" id="PF01694">
    <property type="entry name" value="Rhomboid"/>
    <property type="match status" value="1"/>
</dbReference>
<dbReference type="OrthoDB" id="9813074at2"/>
<dbReference type="PANTHER" id="PTHR43731:SF14">
    <property type="entry name" value="PRESENILIN-ASSOCIATED RHOMBOID-LIKE PROTEIN, MITOCHONDRIAL"/>
    <property type="match status" value="1"/>
</dbReference>
<dbReference type="SUPFAM" id="SSF144091">
    <property type="entry name" value="Rhomboid-like"/>
    <property type="match status" value="1"/>
</dbReference>
<evidence type="ECO:0000256" key="2">
    <source>
        <dbReference type="ARBA" id="ARBA00009045"/>
    </source>
</evidence>
<feature type="transmembrane region" description="Helical" evidence="7">
    <location>
        <begin position="89"/>
        <end position="107"/>
    </location>
</feature>
<dbReference type="Gene3D" id="1.20.1540.10">
    <property type="entry name" value="Rhomboid-like"/>
    <property type="match status" value="1"/>
</dbReference>
<keyword evidence="4" id="KW-0378">Hydrolase</keyword>
<feature type="transmembrane region" description="Helical" evidence="7">
    <location>
        <begin position="145"/>
        <end position="160"/>
    </location>
</feature>
<evidence type="ECO:0000256" key="7">
    <source>
        <dbReference type="SAM" id="Phobius"/>
    </source>
</evidence>
<dbReference type="PANTHER" id="PTHR43731">
    <property type="entry name" value="RHOMBOID PROTEASE"/>
    <property type="match status" value="1"/>
</dbReference>
<dbReference type="GO" id="GO:0004252">
    <property type="term" value="F:serine-type endopeptidase activity"/>
    <property type="evidence" value="ECO:0007669"/>
    <property type="project" value="InterPro"/>
</dbReference>
<evidence type="ECO:0000256" key="1">
    <source>
        <dbReference type="ARBA" id="ARBA00004141"/>
    </source>
</evidence>